<dbReference type="AlphaFoldDB" id="A0A167P9H4"/>
<evidence type="ECO:0000313" key="3">
    <source>
        <dbReference type="Proteomes" id="UP000077315"/>
    </source>
</evidence>
<accession>A0A167P9H4</accession>
<dbReference type="RefSeq" id="XP_018295564.1">
    <property type="nucleotide sequence ID" value="XM_018433676.1"/>
</dbReference>
<organism evidence="2 3">
    <name type="scientific">Phycomyces blakesleeanus (strain ATCC 8743b / DSM 1359 / FGSC 10004 / NBRC 33097 / NRRL 1555)</name>
    <dbReference type="NCBI Taxonomy" id="763407"/>
    <lineage>
        <taxon>Eukaryota</taxon>
        <taxon>Fungi</taxon>
        <taxon>Fungi incertae sedis</taxon>
        <taxon>Mucoromycota</taxon>
        <taxon>Mucoromycotina</taxon>
        <taxon>Mucoromycetes</taxon>
        <taxon>Mucorales</taxon>
        <taxon>Phycomycetaceae</taxon>
        <taxon>Phycomyces</taxon>
    </lineage>
</organism>
<feature type="region of interest" description="Disordered" evidence="1">
    <location>
        <begin position="1"/>
        <end position="74"/>
    </location>
</feature>
<feature type="compositionally biased region" description="Basic and acidic residues" evidence="1">
    <location>
        <begin position="11"/>
        <end position="26"/>
    </location>
</feature>
<dbReference type="InParanoid" id="A0A167P9H4"/>
<dbReference type="Proteomes" id="UP000077315">
    <property type="component" value="Unassembled WGS sequence"/>
</dbReference>
<evidence type="ECO:0000256" key="1">
    <source>
        <dbReference type="SAM" id="MobiDB-lite"/>
    </source>
</evidence>
<dbReference type="VEuPathDB" id="FungiDB:PHYBLDRAFT_157776"/>
<keyword evidence="3" id="KW-1185">Reference proteome</keyword>
<gene>
    <name evidence="2" type="ORF">PHYBLDRAFT_157776</name>
</gene>
<dbReference type="EMBL" id="KV440974">
    <property type="protein sequence ID" value="OAD77524.1"/>
    <property type="molecule type" value="Genomic_DNA"/>
</dbReference>
<protein>
    <submittedName>
        <fullName evidence="2">Uncharacterized protein</fullName>
    </submittedName>
</protein>
<proteinExistence type="predicted"/>
<dbReference type="GeneID" id="28994582"/>
<evidence type="ECO:0000313" key="2">
    <source>
        <dbReference type="EMBL" id="OAD77524.1"/>
    </source>
</evidence>
<sequence>MQFFKHMTRSKSTDSKNERKDESENVKHRHGQNLQIQRMKEKVNKDSKHRHGQGLQIQRMKEKVNKDSKHRHGQGLQIRIMKEKVNKKTLSIGTVKVFRFE</sequence>
<reference evidence="3" key="1">
    <citation type="submission" date="2015-06" db="EMBL/GenBank/DDBJ databases">
        <title>Expansion of signal transduction pathways in fungi by whole-genome duplication.</title>
        <authorList>
            <consortium name="DOE Joint Genome Institute"/>
            <person name="Corrochano L.M."/>
            <person name="Kuo A."/>
            <person name="Marcet-Houben M."/>
            <person name="Polaino S."/>
            <person name="Salamov A."/>
            <person name="Villalobos J.M."/>
            <person name="Alvarez M.I."/>
            <person name="Avalos J."/>
            <person name="Benito E.P."/>
            <person name="Benoit I."/>
            <person name="Burger G."/>
            <person name="Camino L.P."/>
            <person name="Canovas D."/>
            <person name="Cerda-Olmedo E."/>
            <person name="Cheng J.-F."/>
            <person name="Dominguez A."/>
            <person name="Elias M."/>
            <person name="Eslava A.P."/>
            <person name="Glaser F."/>
            <person name="Grimwood J."/>
            <person name="Gutierrez G."/>
            <person name="Heitman J."/>
            <person name="Henrissat B."/>
            <person name="Iturriaga E.A."/>
            <person name="Lang B.F."/>
            <person name="Lavin J.L."/>
            <person name="Lee S."/>
            <person name="Li W."/>
            <person name="Lindquist E."/>
            <person name="Lopez-Garcia S."/>
            <person name="Luque E.M."/>
            <person name="Marcos A.T."/>
            <person name="Martin J."/>
            <person name="McCluskey K."/>
            <person name="Medina H.R."/>
            <person name="Miralles-Duran A."/>
            <person name="Miyazaki A."/>
            <person name="Munoz-Torres E."/>
            <person name="Oguiza J.A."/>
            <person name="Ohm R."/>
            <person name="Olmedo M."/>
            <person name="Orejas M."/>
            <person name="Ortiz-Castellanos L."/>
            <person name="Pisabarro A.G."/>
            <person name="Rodriguez-Romero J."/>
            <person name="Ruiz-Herrera J."/>
            <person name="Ruiz-Vazquez R."/>
            <person name="Sanz C."/>
            <person name="Schackwitz W."/>
            <person name="Schmutz J."/>
            <person name="Shahriari M."/>
            <person name="Shelest E."/>
            <person name="Silva-Franco F."/>
            <person name="Soanes D."/>
            <person name="Syed K."/>
            <person name="Tagua V.G."/>
            <person name="Talbot N.J."/>
            <person name="Thon M."/>
            <person name="De vries R.P."/>
            <person name="Wiebenga A."/>
            <person name="Yadav J.S."/>
            <person name="Braun E.L."/>
            <person name="Baker S."/>
            <person name="Garre V."/>
            <person name="Horwitz B."/>
            <person name="Torres-Martinez S."/>
            <person name="Idnurm A."/>
            <person name="Herrera-Estrella A."/>
            <person name="Gabaldon T."/>
            <person name="Grigoriev I.V."/>
        </authorList>
    </citation>
    <scope>NUCLEOTIDE SEQUENCE [LARGE SCALE GENOMIC DNA]</scope>
    <source>
        <strain evidence="3">NRRL 1555(-)</strain>
    </source>
</reference>
<name>A0A167P9H4_PHYB8</name>